<dbReference type="EnsemblPlants" id="novel_model_3720_5bd9a17a.4.5bd9b138">
    <property type="protein sequence ID" value="cds.novel_model_3720_5bd9a17a.4.5bd9b138"/>
    <property type="gene ID" value="novel_gene_1981_5bd9a17a"/>
</dbReference>
<dbReference type="GO" id="GO:0016747">
    <property type="term" value="F:acyltransferase activity, transferring groups other than amino-acyl groups"/>
    <property type="evidence" value="ECO:0007669"/>
    <property type="project" value="TreeGrafter"/>
</dbReference>
<dbReference type="Pfam" id="PF00450">
    <property type="entry name" value="Peptidase_S10"/>
    <property type="match status" value="1"/>
</dbReference>
<dbReference type="PANTHER" id="PTHR11802:SF224">
    <property type="entry name" value="SERINE CARBOXYPEPTIDASE-LIKE 7 ISOFORM X1"/>
    <property type="match status" value="1"/>
</dbReference>
<dbReference type="InterPro" id="IPR001563">
    <property type="entry name" value="Peptidase_S10"/>
</dbReference>
<dbReference type="SUPFAM" id="SSF53474">
    <property type="entry name" value="alpha/beta-Hydrolases"/>
    <property type="match status" value="1"/>
</dbReference>
<dbReference type="InterPro" id="IPR029058">
    <property type="entry name" value="AB_hydrolase_fold"/>
</dbReference>
<dbReference type="Proteomes" id="UP000596661">
    <property type="component" value="Chromosome 4"/>
</dbReference>
<evidence type="ECO:0000313" key="3">
    <source>
        <dbReference type="EnsemblPlants" id="cds.novel_model_3720_5bd9a17a.4.5bd9b138"/>
    </source>
</evidence>
<reference evidence="3" key="2">
    <citation type="submission" date="2021-03" db="UniProtKB">
        <authorList>
            <consortium name="EnsemblPlants"/>
        </authorList>
    </citation>
    <scope>IDENTIFICATION</scope>
</reference>
<dbReference type="GO" id="GO:0019748">
    <property type="term" value="P:secondary metabolic process"/>
    <property type="evidence" value="ECO:0007669"/>
    <property type="project" value="TreeGrafter"/>
</dbReference>
<dbReference type="Gramene" id="novel_model_3720_5bd9a17a.4.5bd9b138">
    <property type="protein sequence ID" value="cds.novel_model_3720_5bd9a17a.4.5bd9b138"/>
    <property type="gene ID" value="novel_gene_1981_5bd9a17a"/>
</dbReference>
<name>A0A803R0T6_CANSA</name>
<accession>A0A803R0T7</accession>
<proteinExistence type="inferred from homology"/>
<evidence type="ECO:0000256" key="2">
    <source>
        <dbReference type="SAM" id="SignalP"/>
    </source>
</evidence>
<dbReference type="Gramene" id="novel_model_3721_5bd9a17a.5.5bd9b138">
    <property type="protein sequence ID" value="cds.novel_model_3721_5bd9a17a.5.5bd9b138"/>
    <property type="gene ID" value="novel_gene_1981_5bd9a17a"/>
</dbReference>
<dbReference type="AlphaFoldDB" id="A0A803R0T6"/>
<dbReference type="EMBL" id="UZAU01000400">
    <property type="status" value="NOT_ANNOTATED_CDS"/>
    <property type="molecule type" value="Genomic_DNA"/>
</dbReference>
<feature type="signal peptide" evidence="2">
    <location>
        <begin position="1"/>
        <end position="21"/>
    </location>
</feature>
<gene>
    <name evidence="3" type="primary">LOC115712965</name>
</gene>
<sequence length="107" mass="12435">MLKVHYLQVILLLFYSNPVIPSTNIVKTLPGFSGSLPFKLQTGYIRVDEKEDVNYFYYFIESERNPRDNPLMLWLSGGPGCSVLSGLAFEIGSFKFNYYTYIIFWLE</sequence>
<evidence type="ECO:0000256" key="1">
    <source>
        <dbReference type="ARBA" id="ARBA00009431"/>
    </source>
</evidence>
<protein>
    <submittedName>
        <fullName evidence="3">Uncharacterized protein</fullName>
    </submittedName>
</protein>
<dbReference type="PANTHER" id="PTHR11802">
    <property type="entry name" value="SERINE PROTEASE FAMILY S10 SERINE CARBOXYPEPTIDASE"/>
    <property type="match status" value="1"/>
</dbReference>
<feature type="chain" id="PRO_5044663247" evidence="2">
    <location>
        <begin position="22"/>
        <end position="107"/>
    </location>
</feature>
<keyword evidence="2" id="KW-0732">Signal</keyword>
<dbReference type="GO" id="GO:0006508">
    <property type="term" value="P:proteolysis"/>
    <property type="evidence" value="ECO:0007669"/>
    <property type="project" value="InterPro"/>
</dbReference>
<dbReference type="GO" id="GO:0004185">
    <property type="term" value="F:serine-type carboxypeptidase activity"/>
    <property type="evidence" value="ECO:0007669"/>
    <property type="project" value="InterPro"/>
</dbReference>
<comment type="similarity">
    <text evidence="1">Belongs to the peptidase S10 family.</text>
</comment>
<accession>A0A803R0T6</accession>
<keyword evidence="4" id="KW-1185">Reference proteome</keyword>
<organism evidence="3 4">
    <name type="scientific">Cannabis sativa</name>
    <name type="common">Hemp</name>
    <name type="synonym">Marijuana</name>
    <dbReference type="NCBI Taxonomy" id="3483"/>
    <lineage>
        <taxon>Eukaryota</taxon>
        <taxon>Viridiplantae</taxon>
        <taxon>Streptophyta</taxon>
        <taxon>Embryophyta</taxon>
        <taxon>Tracheophyta</taxon>
        <taxon>Spermatophyta</taxon>
        <taxon>Magnoliopsida</taxon>
        <taxon>eudicotyledons</taxon>
        <taxon>Gunneridae</taxon>
        <taxon>Pentapetalae</taxon>
        <taxon>rosids</taxon>
        <taxon>fabids</taxon>
        <taxon>Rosales</taxon>
        <taxon>Cannabaceae</taxon>
        <taxon>Cannabis</taxon>
    </lineage>
</organism>
<dbReference type="Gene3D" id="3.40.50.1820">
    <property type="entry name" value="alpha/beta hydrolase"/>
    <property type="match status" value="1"/>
</dbReference>
<evidence type="ECO:0000313" key="4">
    <source>
        <dbReference type="Proteomes" id="UP000596661"/>
    </source>
</evidence>
<dbReference type="EnsemblPlants" id="novel_model_3721_5bd9a17a.5.5bd9b138">
    <property type="protein sequence ID" value="cds.novel_model_3721_5bd9a17a.5.5bd9b138"/>
    <property type="gene ID" value="novel_gene_1981_5bd9a17a"/>
</dbReference>
<reference evidence="3 4" key="1">
    <citation type="submission" date="2018-11" db="EMBL/GenBank/DDBJ databases">
        <authorList>
            <person name="Grassa J C."/>
        </authorList>
    </citation>
    <scope>NUCLEOTIDE SEQUENCE [LARGE SCALE GENOMIC DNA]</scope>
</reference>